<organism evidence="2">
    <name type="scientific">Thermogemmatispora argillosa</name>
    <dbReference type="NCBI Taxonomy" id="2045280"/>
    <lineage>
        <taxon>Bacteria</taxon>
        <taxon>Bacillati</taxon>
        <taxon>Chloroflexota</taxon>
        <taxon>Ktedonobacteria</taxon>
        <taxon>Thermogemmatisporales</taxon>
        <taxon>Thermogemmatisporaceae</taxon>
        <taxon>Thermogemmatispora</taxon>
    </lineage>
</organism>
<dbReference type="AlphaFoldDB" id="A0A455SX24"/>
<dbReference type="Gene3D" id="1.10.10.1320">
    <property type="entry name" value="Anti-sigma factor, zinc-finger domain"/>
    <property type="match status" value="1"/>
</dbReference>
<evidence type="ECO:0000313" key="2">
    <source>
        <dbReference type="EMBL" id="BBH92963.1"/>
    </source>
</evidence>
<sequence length="123" mass="13516">MNCEELSQLLPDLVEGTLPPALQAEAEAALPLCPECQRELELARQVRTLLSSLQAEYAGLRLPADFERRLLSRIHAEQSSLELLDLSSQTLLQWLIDLINLIGALLDPATGTLRLQTQPSASS</sequence>
<reference evidence="2" key="1">
    <citation type="submission" date="2018-12" db="EMBL/GenBank/DDBJ databases">
        <title>Novel natural products biosynthetic potential of the class Ktedonobacteria.</title>
        <authorList>
            <person name="Zheng Y."/>
            <person name="Saitou A."/>
            <person name="Wang C.M."/>
            <person name="Toyoda A."/>
            <person name="Minakuchi Y."/>
            <person name="Sekiguchi Y."/>
            <person name="Ueda K."/>
            <person name="Takano H."/>
            <person name="Sakai Y."/>
            <person name="Yokota A."/>
            <person name="Yabe S."/>
        </authorList>
    </citation>
    <scope>NUCLEOTIDE SEQUENCE</scope>
    <source>
        <strain evidence="2">A3-2</strain>
    </source>
</reference>
<gene>
    <name evidence="2" type="ORF">KTA_11620</name>
</gene>
<proteinExistence type="predicted"/>
<accession>A0A455SX24</accession>
<dbReference type="InterPro" id="IPR041916">
    <property type="entry name" value="Anti_sigma_zinc_sf"/>
</dbReference>
<evidence type="ECO:0000259" key="1">
    <source>
        <dbReference type="Pfam" id="PF13490"/>
    </source>
</evidence>
<feature type="domain" description="Putative zinc-finger" evidence="1">
    <location>
        <begin position="3"/>
        <end position="37"/>
    </location>
</feature>
<name>A0A455SX24_9CHLR</name>
<dbReference type="EMBL" id="AP019377">
    <property type="protein sequence ID" value="BBH92963.1"/>
    <property type="molecule type" value="Genomic_DNA"/>
</dbReference>
<protein>
    <recommendedName>
        <fullName evidence="1">Putative zinc-finger domain-containing protein</fullName>
    </recommendedName>
</protein>
<dbReference type="InterPro" id="IPR027383">
    <property type="entry name" value="Znf_put"/>
</dbReference>
<dbReference type="Pfam" id="PF13490">
    <property type="entry name" value="zf-HC2"/>
    <property type="match status" value="1"/>
</dbReference>